<dbReference type="AlphaFoldDB" id="A0A0J8RSN2"/>
<organism evidence="1 2">
    <name type="scientific">Coccidioides immitis H538.4</name>
    <dbReference type="NCBI Taxonomy" id="396776"/>
    <lineage>
        <taxon>Eukaryota</taxon>
        <taxon>Fungi</taxon>
        <taxon>Dikarya</taxon>
        <taxon>Ascomycota</taxon>
        <taxon>Pezizomycotina</taxon>
        <taxon>Eurotiomycetes</taxon>
        <taxon>Eurotiomycetidae</taxon>
        <taxon>Onygenales</taxon>
        <taxon>Onygenaceae</taxon>
        <taxon>Coccidioides</taxon>
    </lineage>
</organism>
<sequence length="110" mass="12570">MDTSNTLITTKTYVQIYTRKQGRMGAGRMSEETGAKALKGEWEYIKMKLFKEVMYTRNITGKGKLIQIYDPNASMDSPAYWEWEEEHKVKTSDVPAGYKVCVVAATVKFT</sequence>
<dbReference type="VEuPathDB" id="FungiDB:CIHG_05376"/>
<evidence type="ECO:0000313" key="1">
    <source>
        <dbReference type="EMBL" id="KMU88205.1"/>
    </source>
</evidence>
<evidence type="ECO:0000313" key="2">
    <source>
        <dbReference type="Proteomes" id="UP000054563"/>
    </source>
</evidence>
<dbReference type="Proteomes" id="UP000054563">
    <property type="component" value="Unassembled WGS sequence"/>
</dbReference>
<proteinExistence type="predicted"/>
<gene>
    <name evidence="1" type="ORF">CIHG_05376</name>
</gene>
<dbReference type="OrthoDB" id="3588534at2759"/>
<protein>
    <submittedName>
        <fullName evidence="1">Uncharacterized protein</fullName>
    </submittedName>
</protein>
<reference evidence="2" key="1">
    <citation type="journal article" date="2010" name="Genome Res.">
        <title>Population genomic sequencing of Coccidioides fungi reveals recent hybridization and transposon control.</title>
        <authorList>
            <person name="Neafsey D.E."/>
            <person name="Barker B.M."/>
            <person name="Sharpton T.J."/>
            <person name="Stajich J.E."/>
            <person name="Park D.J."/>
            <person name="Whiston E."/>
            <person name="Hung C.-Y."/>
            <person name="McMahan C."/>
            <person name="White J."/>
            <person name="Sykes S."/>
            <person name="Heiman D."/>
            <person name="Young S."/>
            <person name="Zeng Q."/>
            <person name="Abouelleil A."/>
            <person name="Aftuck L."/>
            <person name="Bessette D."/>
            <person name="Brown A."/>
            <person name="FitzGerald M."/>
            <person name="Lui A."/>
            <person name="Macdonald J.P."/>
            <person name="Priest M."/>
            <person name="Orbach M.J."/>
            <person name="Galgiani J.N."/>
            <person name="Kirkland T.N."/>
            <person name="Cole G.T."/>
            <person name="Birren B.W."/>
            <person name="Henn M.R."/>
            <person name="Taylor J.W."/>
            <person name="Rounsley S.D."/>
        </authorList>
    </citation>
    <scope>NUCLEOTIDE SEQUENCE [LARGE SCALE GENOMIC DNA]</scope>
    <source>
        <strain evidence="2">H538.4</strain>
    </source>
</reference>
<name>A0A0J8RSN2_COCIT</name>
<dbReference type="EMBL" id="DS017003">
    <property type="protein sequence ID" value="KMU88205.1"/>
    <property type="molecule type" value="Genomic_DNA"/>
</dbReference>
<accession>A0A0J8RSN2</accession>